<accession>A0ABT3LNG4</accession>
<comment type="caution">
    <text evidence="2">The sequence shown here is derived from an EMBL/GenBank/DDBJ whole genome shotgun (WGS) entry which is preliminary data.</text>
</comment>
<protein>
    <submittedName>
        <fullName evidence="2">Uncharacterized protein</fullName>
    </submittedName>
</protein>
<dbReference type="EMBL" id="JAINZM010000024">
    <property type="protein sequence ID" value="MCW6057995.1"/>
    <property type="molecule type" value="Genomic_DNA"/>
</dbReference>
<feature type="transmembrane region" description="Helical" evidence="1">
    <location>
        <begin position="26"/>
        <end position="47"/>
    </location>
</feature>
<dbReference type="Proteomes" id="UP001142690">
    <property type="component" value="Unassembled WGS sequence"/>
</dbReference>
<evidence type="ECO:0000313" key="2">
    <source>
        <dbReference type="EMBL" id="MCW6057995.1"/>
    </source>
</evidence>
<evidence type="ECO:0000256" key="1">
    <source>
        <dbReference type="SAM" id="Phobius"/>
    </source>
</evidence>
<gene>
    <name evidence="2" type="ORF">K7K06_20295</name>
</gene>
<keyword evidence="3" id="KW-1185">Reference proteome</keyword>
<name>A0ABT3LNG4_9PSED</name>
<keyword evidence="1" id="KW-0812">Transmembrane</keyword>
<keyword evidence="1" id="KW-0472">Membrane</keyword>
<reference evidence="2" key="1">
    <citation type="submission" date="2021-08" db="EMBL/GenBank/DDBJ databases">
        <title>Characterization of Pseudomonas fragariae.</title>
        <authorList>
            <person name="Carvalho R."/>
            <person name="Marin M."/>
        </authorList>
    </citation>
    <scope>NUCLEOTIDE SEQUENCE</scope>
    <source>
        <strain evidence="2">17</strain>
    </source>
</reference>
<evidence type="ECO:0000313" key="3">
    <source>
        <dbReference type="Proteomes" id="UP001142690"/>
    </source>
</evidence>
<sequence>MSEPHTRADAATGDAVLHEGARVHGLLLTLFIGSLLALGTFLLIQWLSFPPTMTGRRNHLLIADYLNTWVARHLLQQHFEKA</sequence>
<proteinExistence type="predicted"/>
<organism evidence="2 3">
    <name type="scientific">Pseudomonas fragariae</name>
    <name type="common">ex Marin et al. 2024</name>
    <dbReference type="NCBI Taxonomy" id="3080056"/>
    <lineage>
        <taxon>Bacteria</taxon>
        <taxon>Pseudomonadati</taxon>
        <taxon>Pseudomonadota</taxon>
        <taxon>Gammaproteobacteria</taxon>
        <taxon>Pseudomonadales</taxon>
        <taxon>Pseudomonadaceae</taxon>
        <taxon>Pseudomonas</taxon>
    </lineage>
</organism>
<keyword evidence="1" id="KW-1133">Transmembrane helix</keyword>